<reference evidence="1 2" key="1">
    <citation type="submission" date="2016-10" db="EMBL/GenBank/DDBJ databases">
        <authorList>
            <person name="de Groot N.N."/>
        </authorList>
    </citation>
    <scope>NUCLEOTIDE SEQUENCE [LARGE SCALE GENOMIC DNA]</scope>
    <source>
        <strain evidence="1 2">DSM 26130</strain>
    </source>
</reference>
<organism evidence="1 2">
    <name type="scientific">Spirosoma endophyticum</name>
    <dbReference type="NCBI Taxonomy" id="662367"/>
    <lineage>
        <taxon>Bacteria</taxon>
        <taxon>Pseudomonadati</taxon>
        <taxon>Bacteroidota</taxon>
        <taxon>Cytophagia</taxon>
        <taxon>Cytophagales</taxon>
        <taxon>Cytophagaceae</taxon>
        <taxon>Spirosoma</taxon>
    </lineage>
</organism>
<dbReference type="RefSeq" id="WP_262507747.1">
    <property type="nucleotide sequence ID" value="NZ_FOLQ01000036.1"/>
</dbReference>
<gene>
    <name evidence="1" type="ORF">SAMN05216167_1369</name>
</gene>
<dbReference type="Proteomes" id="UP000198598">
    <property type="component" value="Unassembled WGS sequence"/>
</dbReference>
<evidence type="ECO:0000313" key="1">
    <source>
        <dbReference type="EMBL" id="SFF21794.1"/>
    </source>
</evidence>
<proteinExistence type="predicted"/>
<dbReference type="AlphaFoldDB" id="A0A1I2GV21"/>
<name>A0A1I2GV21_9BACT</name>
<sequence length="43" mass="5085">MMYDMRVVISKTPVEDQPTDGKLVIHKWRWVVERTIGWALIAD</sequence>
<dbReference type="EMBL" id="FOLQ01000036">
    <property type="protein sequence ID" value="SFF21794.1"/>
    <property type="molecule type" value="Genomic_DNA"/>
</dbReference>
<keyword evidence="2" id="KW-1185">Reference proteome</keyword>
<protein>
    <submittedName>
        <fullName evidence="1">Uncharacterized protein</fullName>
    </submittedName>
</protein>
<accession>A0A1I2GV21</accession>
<evidence type="ECO:0000313" key="2">
    <source>
        <dbReference type="Proteomes" id="UP000198598"/>
    </source>
</evidence>